<comment type="caution">
    <text evidence="1">The sequence shown here is derived from an EMBL/GenBank/DDBJ whole genome shotgun (WGS) entry which is preliminary data.</text>
</comment>
<dbReference type="EMBL" id="CM042050">
    <property type="protein sequence ID" value="KAI3735254.1"/>
    <property type="molecule type" value="Genomic_DNA"/>
</dbReference>
<protein>
    <submittedName>
        <fullName evidence="1">Uncharacterized protein</fullName>
    </submittedName>
</protein>
<sequence>MEASIKQQEKLALQASLHFENWKSWTLDTSISSQSSPSTNASSATSRRSRTKIPSNSSWGSQKTYVLDVHPFNPRIAMSPAYDGKTIIWDIWEGIPIRIYEIGRFKLVDGKFSPARRVAAGFQIRSGRD</sequence>
<organism evidence="1 2">
    <name type="scientific">Arctium lappa</name>
    <name type="common">Greater burdock</name>
    <name type="synonym">Lappa major</name>
    <dbReference type="NCBI Taxonomy" id="4217"/>
    <lineage>
        <taxon>Eukaryota</taxon>
        <taxon>Viridiplantae</taxon>
        <taxon>Streptophyta</taxon>
        <taxon>Embryophyta</taxon>
        <taxon>Tracheophyta</taxon>
        <taxon>Spermatophyta</taxon>
        <taxon>Magnoliopsida</taxon>
        <taxon>eudicotyledons</taxon>
        <taxon>Gunneridae</taxon>
        <taxon>Pentapetalae</taxon>
        <taxon>asterids</taxon>
        <taxon>campanulids</taxon>
        <taxon>Asterales</taxon>
        <taxon>Asteraceae</taxon>
        <taxon>Carduoideae</taxon>
        <taxon>Cardueae</taxon>
        <taxon>Arctiinae</taxon>
        <taxon>Arctium</taxon>
    </lineage>
</organism>
<evidence type="ECO:0000313" key="1">
    <source>
        <dbReference type="EMBL" id="KAI3735254.1"/>
    </source>
</evidence>
<dbReference type="Proteomes" id="UP001055879">
    <property type="component" value="Linkage Group LG04"/>
</dbReference>
<accession>A0ACB9CLS0</accession>
<reference evidence="2" key="1">
    <citation type="journal article" date="2022" name="Mol. Ecol. Resour.">
        <title>The genomes of chicory, endive, great burdock and yacon provide insights into Asteraceae palaeo-polyploidization history and plant inulin production.</title>
        <authorList>
            <person name="Fan W."/>
            <person name="Wang S."/>
            <person name="Wang H."/>
            <person name="Wang A."/>
            <person name="Jiang F."/>
            <person name="Liu H."/>
            <person name="Zhao H."/>
            <person name="Xu D."/>
            <person name="Zhang Y."/>
        </authorList>
    </citation>
    <scope>NUCLEOTIDE SEQUENCE [LARGE SCALE GENOMIC DNA]</scope>
    <source>
        <strain evidence="2">cv. Niubang</strain>
    </source>
</reference>
<gene>
    <name evidence="1" type="ORF">L6452_14746</name>
</gene>
<keyword evidence="2" id="KW-1185">Reference proteome</keyword>
<proteinExistence type="predicted"/>
<evidence type="ECO:0000313" key="2">
    <source>
        <dbReference type="Proteomes" id="UP001055879"/>
    </source>
</evidence>
<reference evidence="1 2" key="2">
    <citation type="journal article" date="2022" name="Mol. Ecol. Resour.">
        <title>The genomes of chicory, endive, great burdock and yacon provide insights into Asteraceae paleo-polyploidization history and plant inulin production.</title>
        <authorList>
            <person name="Fan W."/>
            <person name="Wang S."/>
            <person name="Wang H."/>
            <person name="Wang A."/>
            <person name="Jiang F."/>
            <person name="Liu H."/>
            <person name="Zhao H."/>
            <person name="Xu D."/>
            <person name="Zhang Y."/>
        </authorList>
    </citation>
    <scope>NUCLEOTIDE SEQUENCE [LARGE SCALE GENOMIC DNA]</scope>
    <source>
        <strain evidence="2">cv. Niubang</strain>
    </source>
</reference>
<name>A0ACB9CLS0_ARCLA</name>